<keyword evidence="1" id="KW-0472">Membrane</keyword>
<keyword evidence="1" id="KW-0812">Transmembrane</keyword>
<feature type="transmembrane region" description="Helical" evidence="1">
    <location>
        <begin position="64"/>
        <end position="87"/>
    </location>
</feature>
<proteinExistence type="predicted"/>
<comment type="caution">
    <text evidence="2">The sequence shown here is derived from an EMBL/GenBank/DDBJ whole genome shotgun (WGS) entry which is preliminary data.</text>
</comment>
<evidence type="ECO:0000313" key="3">
    <source>
        <dbReference type="Proteomes" id="UP001163828"/>
    </source>
</evidence>
<accession>A0ABQ8QJL2</accession>
<dbReference type="Proteomes" id="UP001163828">
    <property type="component" value="Unassembled WGS sequence"/>
</dbReference>
<sequence length="103" mass="12336">MLLSTRDLCLQTHQLWKFTLHLPLTGFTFFLVHFNIIFWDTRLRGHNFPTILSFSTTFALQHPLYYLDLITSMHFFSTATLLYLIIFNQSQSMDPQMMQYRLP</sequence>
<dbReference type="EMBL" id="MU790553">
    <property type="protein sequence ID" value="KAJ3998715.1"/>
    <property type="molecule type" value="Genomic_DNA"/>
</dbReference>
<feature type="transmembrane region" description="Helical" evidence="1">
    <location>
        <begin position="20"/>
        <end position="39"/>
    </location>
</feature>
<name>A0ABQ8QJL2_9AGAR</name>
<keyword evidence="3" id="KW-1185">Reference proteome</keyword>
<keyword evidence="1" id="KW-1133">Transmembrane helix</keyword>
<protein>
    <submittedName>
        <fullName evidence="2">Uncharacterized protein</fullName>
    </submittedName>
</protein>
<organism evidence="2 3">
    <name type="scientific">Lentinula boryana</name>
    <dbReference type="NCBI Taxonomy" id="40481"/>
    <lineage>
        <taxon>Eukaryota</taxon>
        <taxon>Fungi</taxon>
        <taxon>Dikarya</taxon>
        <taxon>Basidiomycota</taxon>
        <taxon>Agaricomycotina</taxon>
        <taxon>Agaricomycetes</taxon>
        <taxon>Agaricomycetidae</taxon>
        <taxon>Agaricales</taxon>
        <taxon>Marasmiineae</taxon>
        <taxon>Omphalotaceae</taxon>
        <taxon>Lentinula</taxon>
    </lineage>
</organism>
<evidence type="ECO:0000313" key="2">
    <source>
        <dbReference type="EMBL" id="KAJ3998715.1"/>
    </source>
</evidence>
<gene>
    <name evidence="2" type="ORF">F5050DRAFT_1742753</name>
</gene>
<reference evidence="2" key="1">
    <citation type="submission" date="2022-08" db="EMBL/GenBank/DDBJ databases">
        <authorList>
            <consortium name="DOE Joint Genome Institute"/>
            <person name="Min B."/>
            <person name="Riley R."/>
            <person name="Sierra-Patev S."/>
            <person name="Naranjo-Ortiz M."/>
            <person name="Looney B."/>
            <person name="Konkel Z."/>
            <person name="Slot J.C."/>
            <person name="Sakamoto Y."/>
            <person name="Steenwyk J.L."/>
            <person name="Rokas A."/>
            <person name="Carro J."/>
            <person name="Camarero S."/>
            <person name="Ferreira P."/>
            <person name="Molpeceres G."/>
            <person name="Ruiz-Duenas F.J."/>
            <person name="Serrano A."/>
            <person name="Henrissat B."/>
            <person name="Drula E."/>
            <person name="Hughes K.W."/>
            <person name="Mata J.L."/>
            <person name="Ishikawa N.K."/>
            <person name="Vargas-Isla R."/>
            <person name="Ushijima S."/>
            <person name="Smith C.A."/>
            <person name="Ahrendt S."/>
            <person name="Andreopoulos W."/>
            <person name="He G."/>
            <person name="Labutti K."/>
            <person name="Lipzen A."/>
            <person name="Ng V."/>
            <person name="Sandor L."/>
            <person name="Barry K."/>
            <person name="Martinez A.T."/>
            <person name="Xiao Y."/>
            <person name="Gibbons J.G."/>
            <person name="Terashima K."/>
            <person name="Hibbett D.S."/>
            <person name="Grigoriev I.V."/>
        </authorList>
    </citation>
    <scope>NUCLEOTIDE SEQUENCE</scope>
    <source>
        <strain evidence="2">TFB10827</strain>
    </source>
</reference>
<evidence type="ECO:0000256" key="1">
    <source>
        <dbReference type="SAM" id="Phobius"/>
    </source>
</evidence>